<dbReference type="InterPro" id="IPR019692">
    <property type="entry name" value="CFP-6_PH"/>
</dbReference>
<evidence type="ECO:0000259" key="1">
    <source>
        <dbReference type="Pfam" id="PF10756"/>
    </source>
</evidence>
<gene>
    <name evidence="2" type="ORF">SAMN05444365_102678</name>
</gene>
<reference evidence="3" key="1">
    <citation type="submission" date="2016-10" db="EMBL/GenBank/DDBJ databases">
        <authorList>
            <person name="Varghese N."/>
            <person name="Submissions S."/>
        </authorList>
    </citation>
    <scope>NUCLEOTIDE SEQUENCE [LARGE SCALE GENOMIC DNA]</scope>
    <source>
        <strain evidence="3">DSM 45245</strain>
    </source>
</reference>
<feature type="domain" description="Low molecular weight protein antigen 6 PH" evidence="1">
    <location>
        <begin position="36"/>
        <end position="104"/>
    </location>
</feature>
<sequence>MAAVVAFFGALPLATARWYLLPVLLVPLAVALWAWRSGTDVDDRGLRLRAVAGSHRIPWSQVAELGPDPRGRAAALLTDGRTVVLPAVRAADLPRVIAASGQQITGAADAQ</sequence>
<dbReference type="Proteomes" id="UP000242415">
    <property type="component" value="Unassembled WGS sequence"/>
</dbReference>
<protein>
    <submittedName>
        <fullName evidence="2">PH domain-containing protein</fullName>
    </submittedName>
</protein>
<dbReference type="Pfam" id="PF10756">
    <property type="entry name" value="bPH_6"/>
    <property type="match status" value="1"/>
</dbReference>
<name>A0A1H3KXM0_9ACTN</name>
<keyword evidence="3" id="KW-1185">Reference proteome</keyword>
<dbReference type="AlphaFoldDB" id="A0A1H3KXM0"/>
<evidence type="ECO:0000313" key="3">
    <source>
        <dbReference type="Proteomes" id="UP000242415"/>
    </source>
</evidence>
<evidence type="ECO:0000313" key="2">
    <source>
        <dbReference type="EMBL" id="SDY56830.1"/>
    </source>
</evidence>
<dbReference type="EMBL" id="FNPH01000002">
    <property type="protein sequence ID" value="SDY56830.1"/>
    <property type="molecule type" value="Genomic_DNA"/>
</dbReference>
<organism evidence="2 3">
    <name type="scientific">Micromonospora pattaloongensis</name>
    <dbReference type="NCBI Taxonomy" id="405436"/>
    <lineage>
        <taxon>Bacteria</taxon>
        <taxon>Bacillati</taxon>
        <taxon>Actinomycetota</taxon>
        <taxon>Actinomycetes</taxon>
        <taxon>Micromonosporales</taxon>
        <taxon>Micromonosporaceae</taxon>
        <taxon>Micromonospora</taxon>
    </lineage>
</organism>
<dbReference type="STRING" id="405436.SAMN05444365_102678"/>
<accession>A0A1H3KXM0</accession>
<proteinExistence type="predicted"/>